<geneLocation type="plasmid" evidence="2 3">
    <name>plas1</name>
</geneLocation>
<sequence length="362" mass="38270">MPARFRTVGIKLLVDVGYTNLSMASWHEGRLGAVRRMATYNAWMQRNAGADQRKYQFMRWLVGQLETAIAAQPGIGHVGICLPGPIDANGRAAGGNSLWGNASLPLNPGDLSCQLGRPVSLFNDLVAAATFHGPDALDQHHGTALVLNIGSGIGSKLYDGGQGRVVLGRSGLDGEIGYSVVDDGPDAATTLDGSMQGTLGLYSSGSGFARLLREIAATKPEDTTLVAELSAMQLTLETADRNAINAAAVRAARSGDALTLEVLRRSIDLLARAVHVVVLFNAPDVIVLTGGFFHALGDIYRPMFCAALLRRLNNIYDAGQVDAMVRAGRDDGSEILLGIAKLLQDRSPQDARAPSCAGEVPR</sequence>
<dbReference type="PANTHER" id="PTHR18964:SF149">
    <property type="entry name" value="BIFUNCTIONAL UDP-N-ACETYLGLUCOSAMINE 2-EPIMERASE_N-ACETYLMANNOSAMINE KINASE"/>
    <property type="match status" value="1"/>
</dbReference>
<organism evidence="2 3">
    <name type="scientific">Croceicoccus marinus</name>
    <dbReference type="NCBI Taxonomy" id="450378"/>
    <lineage>
        <taxon>Bacteria</taxon>
        <taxon>Pseudomonadati</taxon>
        <taxon>Pseudomonadota</taxon>
        <taxon>Alphaproteobacteria</taxon>
        <taxon>Sphingomonadales</taxon>
        <taxon>Erythrobacteraceae</taxon>
        <taxon>Croceicoccus</taxon>
    </lineage>
</organism>
<accession>A0A7G6VZJ6</accession>
<dbReference type="RefSeq" id="WP_185885906.1">
    <property type="nucleotide sequence ID" value="NZ_CP060053.1"/>
</dbReference>
<proteinExistence type="inferred from homology"/>
<name>A0A7G6VZJ6_9SPHN</name>
<dbReference type="Gene3D" id="3.30.420.40">
    <property type="match status" value="2"/>
</dbReference>
<dbReference type="SUPFAM" id="SSF53067">
    <property type="entry name" value="Actin-like ATPase domain"/>
    <property type="match status" value="1"/>
</dbReference>
<gene>
    <name evidence="2" type="ORF">H4O24_19300</name>
</gene>
<dbReference type="Pfam" id="PF00480">
    <property type="entry name" value="ROK"/>
    <property type="match status" value="1"/>
</dbReference>
<evidence type="ECO:0000313" key="2">
    <source>
        <dbReference type="EMBL" id="QNE07161.1"/>
    </source>
</evidence>
<dbReference type="Proteomes" id="UP000515297">
    <property type="component" value="Plasmid plas1"/>
</dbReference>
<evidence type="ECO:0000256" key="1">
    <source>
        <dbReference type="ARBA" id="ARBA00006479"/>
    </source>
</evidence>
<keyword evidence="2" id="KW-0614">Plasmid</keyword>
<evidence type="ECO:0000313" key="3">
    <source>
        <dbReference type="Proteomes" id="UP000515297"/>
    </source>
</evidence>
<dbReference type="PANTHER" id="PTHR18964">
    <property type="entry name" value="ROK (REPRESSOR, ORF, KINASE) FAMILY"/>
    <property type="match status" value="1"/>
</dbReference>
<dbReference type="InterPro" id="IPR000600">
    <property type="entry name" value="ROK"/>
</dbReference>
<comment type="similarity">
    <text evidence="1">Belongs to the ROK (NagC/XylR) family.</text>
</comment>
<protein>
    <submittedName>
        <fullName evidence="2">ROK family protein</fullName>
    </submittedName>
</protein>
<dbReference type="EMBL" id="CP060053">
    <property type="protein sequence ID" value="QNE07161.1"/>
    <property type="molecule type" value="Genomic_DNA"/>
</dbReference>
<dbReference type="InterPro" id="IPR043129">
    <property type="entry name" value="ATPase_NBD"/>
</dbReference>
<dbReference type="AlphaFoldDB" id="A0A7G6VZJ6"/>
<reference evidence="2 3" key="1">
    <citation type="submission" date="2020-08" db="EMBL/GenBank/DDBJ databases">
        <authorList>
            <person name="Liu G."/>
            <person name="Sun C."/>
        </authorList>
    </citation>
    <scope>NUCLEOTIDE SEQUENCE [LARGE SCALE GENOMIC DNA]</scope>
    <source>
        <strain evidence="2 3">OT19</strain>
        <plasmid evidence="2 3">plas1</plasmid>
    </source>
</reference>